<keyword evidence="3" id="KW-1185">Reference proteome</keyword>
<reference evidence="3" key="1">
    <citation type="journal article" date="2019" name="Int. J. Syst. Evol. Microbiol.">
        <title>The Global Catalogue of Microorganisms (GCM) 10K type strain sequencing project: providing services to taxonomists for standard genome sequencing and annotation.</title>
        <authorList>
            <consortium name="The Broad Institute Genomics Platform"/>
            <consortium name="The Broad Institute Genome Sequencing Center for Infectious Disease"/>
            <person name="Wu L."/>
            <person name="Ma J."/>
        </authorList>
    </citation>
    <scope>NUCLEOTIDE SEQUENCE [LARGE SCALE GENOMIC DNA]</scope>
    <source>
        <strain evidence="3">CCM 8391</strain>
    </source>
</reference>
<gene>
    <name evidence="2" type="ORF">ACFQE5_22455</name>
</gene>
<evidence type="ECO:0000313" key="2">
    <source>
        <dbReference type="EMBL" id="MFC5996977.1"/>
    </source>
</evidence>
<comment type="caution">
    <text evidence="2">The sequence shown here is derived from an EMBL/GenBank/DDBJ whole genome shotgun (WGS) entry which is preliminary data.</text>
</comment>
<evidence type="ECO:0000313" key="3">
    <source>
        <dbReference type="Proteomes" id="UP001596302"/>
    </source>
</evidence>
<dbReference type="RefSeq" id="WP_379587863.1">
    <property type="nucleotide sequence ID" value="NZ_JBHSQW010000044.1"/>
</dbReference>
<keyword evidence="1" id="KW-0812">Transmembrane</keyword>
<dbReference type="Proteomes" id="UP001596302">
    <property type="component" value="Unassembled WGS sequence"/>
</dbReference>
<keyword evidence="1" id="KW-0472">Membrane</keyword>
<dbReference type="Pfam" id="PF10935">
    <property type="entry name" value="DUF2637"/>
    <property type="match status" value="1"/>
</dbReference>
<name>A0ABW1J8H5_9PSEU</name>
<feature type="transmembrane region" description="Helical" evidence="1">
    <location>
        <begin position="100"/>
        <end position="124"/>
    </location>
</feature>
<keyword evidence="1" id="KW-1133">Transmembrane helix</keyword>
<evidence type="ECO:0000256" key="1">
    <source>
        <dbReference type="SAM" id="Phobius"/>
    </source>
</evidence>
<dbReference type="EMBL" id="JBHSQW010000044">
    <property type="protein sequence ID" value="MFC5996977.1"/>
    <property type="molecule type" value="Genomic_DNA"/>
</dbReference>
<dbReference type="InterPro" id="IPR021235">
    <property type="entry name" value="DUF2637"/>
</dbReference>
<protein>
    <submittedName>
        <fullName evidence="2">DUF2637 domain-containing protein</fullName>
    </submittedName>
</protein>
<accession>A0ABW1J8H5</accession>
<proteinExistence type="predicted"/>
<feature type="transmembrane region" description="Helical" evidence="1">
    <location>
        <begin position="70"/>
        <end position="88"/>
    </location>
</feature>
<sequence length="223" mass="23131">MTRAVMWAGLAVVLAAAAVLSFDGLRSLALAVGIGPHLAWLLPVVVDAGAAVSCAVWLSRRVPEDAARWARTMTWSLLTLTVAGNAAQHGLHAAGAAPPWWAAVVVGAIAPAVVGAGWHLAVLVGRATLTVEDSPVDPVEADDADREWAELLDGNGLSRFWETAPPTGDEVGDPGDQPGDRAARLIAGGAGRRRLARELGISEHEARQLLARTRETNGTGVAS</sequence>
<organism evidence="2 3">
    <name type="scientific">Pseudonocardia hispaniensis</name>
    <dbReference type="NCBI Taxonomy" id="904933"/>
    <lineage>
        <taxon>Bacteria</taxon>
        <taxon>Bacillati</taxon>
        <taxon>Actinomycetota</taxon>
        <taxon>Actinomycetes</taxon>
        <taxon>Pseudonocardiales</taxon>
        <taxon>Pseudonocardiaceae</taxon>
        <taxon>Pseudonocardia</taxon>
    </lineage>
</organism>
<feature type="transmembrane region" description="Helical" evidence="1">
    <location>
        <begin position="37"/>
        <end position="58"/>
    </location>
</feature>